<dbReference type="EMBL" id="UGSZ01000001">
    <property type="protein sequence ID" value="SUB56286.1"/>
    <property type="molecule type" value="Genomic_DNA"/>
</dbReference>
<name>A0A379C3V2_9FIRM</name>
<feature type="transmembrane region" description="Helical" evidence="1">
    <location>
        <begin position="12"/>
        <end position="30"/>
    </location>
</feature>
<organism evidence="2 3">
    <name type="scientific">Peptoniphilus lacrimalis</name>
    <dbReference type="NCBI Taxonomy" id="33031"/>
    <lineage>
        <taxon>Bacteria</taxon>
        <taxon>Bacillati</taxon>
        <taxon>Bacillota</taxon>
        <taxon>Tissierellia</taxon>
        <taxon>Tissierellales</taxon>
        <taxon>Peptoniphilaceae</taxon>
        <taxon>Peptoniphilus</taxon>
    </lineage>
</organism>
<dbReference type="Proteomes" id="UP000255517">
    <property type="component" value="Unassembled WGS sequence"/>
</dbReference>
<gene>
    <name evidence="2" type="ORF">NCTC13149_00056</name>
</gene>
<proteinExistence type="predicted"/>
<keyword evidence="1" id="KW-0812">Transmembrane</keyword>
<evidence type="ECO:0000313" key="2">
    <source>
        <dbReference type="EMBL" id="SUB56286.1"/>
    </source>
</evidence>
<evidence type="ECO:0000256" key="1">
    <source>
        <dbReference type="SAM" id="Phobius"/>
    </source>
</evidence>
<accession>A0A379C3V2</accession>
<evidence type="ECO:0000313" key="3">
    <source>
        <dbReference type="Proteomes" id="UP000255517"/>
    </source>
</evidence>
<dbReference type="RefSeq" id="WP_019034196.1">
    <property type="nucleotide sequence ID" value="NZ_UGSZ01000001.1"/>
</dbReference>
<protein>
    <recommendedName>
        <fullName evidence="4">DUF2568 domain-containing protein</fullName>
    </recommendedName>
</protein>
<feature type="transmembrane region" description="Helical" evidence="1">
    <location>
        <begin position="42"/>
        <end position="63"/>
    </location>
</feature>
<reference evidence="2 3" key="1">
    <citation type="submission" date="2018-06" db="EMBL/GenBank/DDBJ databases">
        <authorList>
            <consortium name="Pathogen Informatics"/>
            <person name="Doyle S."/>
        </authorList>
    </citation>
    <scope>NUCLEOTIDE SEQUENCE [LARGE SCALE GENOMIC DNA]</scope>
    <source>
        <strain evidence="2 3">NCTC13149</strain>
    </source>
</reference>
<feature type="transmembrane region" description="Helical" evidence="1">
    <location>
        <begin position="69"/>
        <end position="86"/>
    </location>
</feature>
<keyword evidence="1" id="KW-1133">Transmembrane helix</keyword>
<evidence type="ECO:0008006" key="4">
    <source>
        <dbReference type="Google" id="ProtNLM"/>
    </source>
</evidence>
<keyword evidence="1" id="KW-0472">Membrane</keyword>
<dbReference type="AlphaFoldDB" id="A0A379C3V2"/>
<sequence>MNKEKLKNLLEKLTLFLTFLIVVVTWTGRIKKTNIGYVPSSIRNLQIILVLFTMAEILLLTYLDKKKNALYLSIFYIIMAVVYIAFKGAGRI</sequence>
<dbReference type="STRING" id="1122949.GCA_000378725_00127"/>